<name>A0A918KE63_9GAMM</name>
<comment type="caution">
    <text evidence="2">The sequence shown here is derived from an EMBL/GenBank/DDBJ whole genome shotgun (WGS) entry which is preliminary data.</text>
</comment>
<keyword evidence="3" id="KW-1185">Reference proteome</keyword>
<dbReference type="Pfam" id="PF04247">
    <property type="entry name" value="SirB"/>
    <property type="match status" value="1"/>
</dbReference>
<dbReference type="InterPro" id="IPR007360">
    <property type="entry name" value="SirB"/>
</dbReference>
<gene>
    <name evidence="2" type="ORF">GCM10007392_29710</name>
</gene>
<dbReference type="PANTHER" id="PTHR39594:SF1">
    <property type="entry name" value="PROTEIN YCHQ"/>
    <property type="match status" value="1"/>
</dbReference>
<dbReference type="PANTHER" id="PTHR39594">
    <property type="entry name" value="PROTEIN YCHQ"/>
    <property type="match status" value="1"/>
</dbReference>
<dbReference type="AlphaFoldDB" id="A0A918KE63"/>
<feature type="transmembrane region" description="Helical" evidence="1">
    <location>
        <begin position="99"/>
        <end position="119"/>
    </location>
</feature>
<dbReference type="GO" id="GO:0005886">
    <property type="term" value="C:plasma membrane"/>
    <property type="evidence" value="ECO:0007669"/>
    <property type="project" value="TreeGrafter"/>
</dbReference>
<evidence type="ECO:0008006" key="4">
    <source>
        <dbReference type="Google" id="ProtNLM"/>
    </source>
</evidence>
<dbReference type="PIRSF" id="PIRSF005610">
    <property type="entry name" value="SirB"/>
    <property type="match status" value="1"/>
</dbReference>
<organism evidence="2 3">
    <name type="scientific">Saccharospirillum salsuginis</name>
    <dbReference type="NCBI Taxonomy" id="418750"/>
    <lineage>
        <taxon>Bacteria</taxon>
        <taxon>Pseudomonadati</taxon>
        <taxon>Pseudomonadota</taxon>
        <taxon>Gammaproteobacteria</taxon>
        <taxon>Oceanospirillales</taxon>
        <taxon>Saccharospirillaceae</taxon>
        <taxon>Saccharospirillum</taxon>
    </lineage>
</organism>
<dbReference type="Proteomes" id="UP000626148">
    <property type="component" value="Unassembled WGS sequence"/>
</dbReference>
<accession>A0A918KE63</accession>
<evidence type="ECO:0000256" key="1">
    <source>
        <dbReference type="SAM" id="Phobius"/>
    </source>
</evidence>
<reference evidence="2" key="2">
    <citation type="submission" date="2020-09" db="EMBL/GenBank/DDBJ databases">
        <authorList>
            <person name="Sun Q."/>
            <person name="Kim S."/>
        </authorList>
    </citation>
    <scope>NUCLEOTIDE SEQUENCE</scope>
    <source>
        <strain evidence="2">KCTC 22169</strain>
    </source>
</reference>
<dbReference type="EMBL" id="BMXR01000007">
    <property type="protein sequence ID" value="GGX59780.1"/>
    <property type="molecule type" value="Genomic_DNA"/>
</dbReference>
<proteinExistence type="predicted"/>
<feature type="transmembrane region" description="Helical" evidence="1">
    <location>
        <begin position="12"/>
        <end position="32"/>
    </location>
</feature>
<keyword evidence="1" id="KW-1133">Transmembrane helix</keyword>
<evidence type="ECO:0000313" key="3">
    <source>
        <dbReference type="Proteomes" id="UP000626148"/>
    </source>
</evidence>
<feature type="transmembrane region" description="Helical" evidence="1">
    <location>
        <begin position="73"/>
        <end position="92"/>
    </location>
</feature>
<protein>
    <recommendedName>
        <fullName evidence="4">Regulator SirB</fullName>
    </recommendedName>
</protein>
<dbReference type="RefSeq" id="WP_189610055.1">
    <property type="nucleotide sequence ID" value="NZ_BMXR01000007.1"/>
</dbReference>
<keyword evidence="1" id="KW-0812">Transmembrane</keyword>
<sequence length="133" mass="14532">MAEFYLEIQRVHVVAVLASGGLFLLRGLALFAGSQLAMSVPVRIVGYAIDTVFLTAALMLATIVRQYPFAHDWLTVKLLLLGVYIALGVAAFRKARSLSVRAGLWFGAIAVYAFIYSVARTHHPLGVFHQLVS</sequence>
<keyword evidence="1" id="KW-0472">Membrane</keyword>
<feature type="transmembrane region" description="Helical" evidence="1">
    <location>
        <begin position="44"/>
        <end position="67"/>
    </location>
</feature>
<evidence type="ECO:0000313" key="2">
    <source>
        <dbReference type="EMBL" id="GGX59780.1"/>
    </source>
</evidence>
<reference evidence="2" key="1">
    <citation type="journal article" date="2014" name="Int. J. Syst. Evol. Microbiol.">
        <title>Complete genome sequence of Corynebacterium casei LMG S-19264T (=DSM 44701T), isolated from a smear-ripened cheese.</title>
        <authorList>
            <consortium name="US DOE Joint Genome Institute (JGI-PGF)"/>
            <person name="Walter F."/>
            <person name="Albersmeier A."/>
            <person name="Kalinowski J."/>
            <person name="Ruckert C."/>
        </authorList>
    </citation>
    <scope>NUCLEOTIDE SEQUENCE</scope>
    <source>
        <strain evidence="2">KCTC 22169</strain>
    </source>
</reference>